<evidence type="ECO:0000313" key="1">
    <source>
        <dbReference type="EMBL" id="ARE23536.1"/>
    </source>
</evidence>
<protein>
    <submittedName>
        <fullName evidence="1">DNA-binding protein</fullName>
    </submittedName>
</protein>
<accession>A0AA34TJC6</accession>
<reference evidence="1 2" key="1">
    <citation type="journal article" date="2017" name="BMC Genomics">
        <title>Comparative and functional genomics of the Lactococcus lactis taxon; insights into evolution and niche adaptation.</title>
        <authorList>
            <person name="Kelleher P."/>
            <person name="Bottacini F."/>
            <person name="Mahony J."/>
            <person name="Kilcawley K.N."/>
            <person name="van Sinderen D."/>
        </authorList>
    </citation>
    <scope>NUCLEOTIDE SEQUENCE [LARGE SCALE GENOMIC DNA]</scope>
    <source>
        <strain evidence="1 2">JM3</strain>
    </source>
</reference>
<keyword evidence="1" id="KW-0238">DNA-binding</keyword>
<sequence>MKIKYVPTDNIRAMWGNKEAILRRYEGLNIYTLNRWISEMRENKQFRDGVINPTHKLVWINFELFQDFLYWKQHGYSRIKVK</sequence>
<gene>
    <name evidence="1" type="ORF">LLJM3_1347</name>
</gene>
<dbReference type="GO" id="GO:0003677">
    <property type="term" value="F:DNA binding"/>
    <property type="evidence" value="ECO:0007669"/>
    <property type="project" value="UniProtKB-KW"/>
</dbReference>
<proteinExistence type="predicted"/>
<organism evidence="1 2">
    <name type="scientific">Lactococcus lactis subsp. cremoris</name>
    <name type="common">Streptococcus cremoris</name>
    <dbReference type="NCBI Taxonomy" id="1359"/>
    <lineage>
        <taxon>Bacteria</taxon>
        <taxon>Bacillati</taxon>
        <taxon>Bacillota</taxon>
        <taxon>Bacilli</taxon>
        <taxon>Lactobacillales</taxon>
        <taxon>Streptococcaceae</taxon>
        <taxon>Lactococcus</taxon>
    </lineage>
</organism>
<name>A0AA34TJC6_LACLC</name>
<dbReference type="EMBL" id="CP015901">
    <property type="protein sequence ID" value="ARE23536.1"/>
    <property type="molecule type" value="Genomic_DNA"/>
</dbReference>
<evidence type="ECO:0000313" key="2">
    <source>
        <dbReference type="Proteomes" id="UP000192161"/>
    </source>
</evidence>
<dbReference type="RefSeq" id="WP_011676222.1">
    <property type="nucleotide sequence ID" value="NZ_CP015901.2"/>
</dbReference>
<dbReference type="Proteomes" id="UP000192161">
    <property type="component" value="Chromosome"/>
</dbReference>
<dbReference type="AlphaFoldDB" id="A0AA34TJC6"/>